<dbReference type="InterPro" id="IPR023198">
    <property type="entry name" value="PGP-like_dom2"/>
</dbReference>
<dbReference type="Proteomes" id="UP000245880">
    <property type="component" value="Unassembled WGS sequence"/>
</dbReference>
<sequence>MDGLLIDSEPIWLEAAQHTMRKINFKLTEELKQQTTGLACQLFLEYCHKIQPWDTPTFDEMEAEIISYAHAKILSSATAMPGAIDLVKDLHRRGMPLAVASASHMELIEGVLDRLSLRQYFTTWHSGTLEEFTKPHPAVYLSTALKLGVPPQACLAIEDSHAGLQSARSAGMTTISVPAPEVFHHSKFEIADFKLASLAEFDFASLVEVASNRP</sequence>
<dbReference type="Gene3D" id="3.40.50.1000">
    <property type="entry name" value="HAD superfamily/HAD-like"/>
    <property type="match status" value="1"/>
</dbReference>
<dbReference type="PANTHER" id="PTHR18901:SF38">
    <property type="entry name" value="PSEUDOURIDINE-5'-PHOSPHATASE"/>
    <property type="match status" value="1"/>
</dbReference>
<comment type="caution">
    <text evidence="1">The sequence shown here is derived from an EMBL/GenBank/DDBJ whole genome shotgun (WGS) entry which is preliminary data.</text>
</comment>
<reference evidence="1 2" key="1">
    <citation type="submission" date="2018-03" db="EMBL/GenBank/DDBJ databases">
        <title>Genomic Encyclopedia of Archaeal and Bacterial Type Strains, Phase II (KMG-II): from individual species to whole genera.</title>
        <authorList>
            <person name="Goeker M."/>
        </authorList>
    </citation>
    <scope>NUCLEOTIDE SEQUENCE [LARGE SCALE GENOMIC DNA]</scope>
    <source>
        <strain evidence="1 2">DSM 100346</strain>
    </source>
</reference>
<dbReference type="NCBIfam" id="TIGR01509">
    <property type="entry name" value="HAD-SF-IA-v3"/>
    <property type="match status" value="1"/>
</dbReference>
<dbReference type="Gene3D" id="1.10.150.240">
    <property type="entry name" value="Putative phosphatase, domain 2"/>
    <property type="match status" value="1"/>
</dbReference>
<dbReference type="InterPro" id="IPR041492">
    <property type="entry name" value="HAD_2"/>
</dbReference>
<dbReference type="AlphaFoldDB" id="A0A316AAP6"/>
<dbReference type="PANTHER" id="PTHR18901">
    <property type="entry name" value="2-DEOXYGLUCOSE-6-PHOSPHATE PHOSPHATASE 2"/>
    <property type="match status" value="1"/>
</dbReference>
<proteinExistence type="predicted"/>
<dbReference type="Pfam" id="PF13419">
    <property type="entry name" value="HAD_2"/>
    <property type="match status" value="1"/>
</dbReference>
<evidence type="ECO:0000313" key="1">
    <source>
        <dbReference type="EMBL" id="PWJ54278.1"/>
    </source>
</evidence>
<gene>
    <name evidence="1" type="ORF">CLV98_11840</name>
</gene>
<name>A0A316AAP6_9BACT</name>
<evidence type="ECO:0000313" key="2">
    <source>
        <dbReference type="Proteomes" id="UP000245880"/>
    </source>
</evidence>
<organism evidence="1 2">
    <name type="scientific">Dyadobacter jejuensis</name>
    <dbReference type="NCBI Taxonomy" id="1082580"/>
    <lineage>
        <taxon>Bacteria</taxon>
        <taxon>Pseudomonadati</taxon>
        <taxon>Bacteroidota</taxon>
        <taxon>Cytophagia</taxon>
        <taxon>Cytophagales</taxon>
        <taxon>Spirosomataceae</taxon>
        <taxon>Dyadobacter</taxon>
    </lineage>
</organism>
<dbReference type="SUPFAM" id="SSF56784">
    <property type="entry name" value="HAD-like"/>
    <property type="match status" value="1"/>
</dbReference>
<dbReference type="InterPro" id="IPR006439">
    <property type="entry name" value="HAD-SF_hydro_IA"/>
</dbReference>
<dbReference type="InterPro" id="IPR036412">
    <property type="entry name" value="HAD-like_sf"/>
</dbReference>
<accession>A0A316AAP6</accession>
<protein>
    <submittedName>
        <fullName evidence="1">Sugar-phosphatase</fullName>
    </submittedName>
</protein>
<keyword evidence="2" id="KW-1185">Reference proteome</keyword>
<dbReference type="EMBL" id="QGDT01000018">
    <property type="protein sequence ID" value="PWJ54278.1"/>
    <property type="molecule type" value="Genomic_DNA"/>
</dbReference>
<dbReference type="InterPro" id="IPR023214">
    <property type="entry name" value="HAD_sf"/>
</dbReference>